<protein>
    <submittedName>
        <fullName evidence="3">Protein BatD</fullName>
    </submittedName>
</protein>
<accession>A0A5Q6PJB1</accession>
<dbReference type="Proteomes" id="UP000323225">
    <property type="component" value="Unassembled WGS sequence"/>
</dbReference>
<dbReference type="EMBL" id="VUAA01000009">
    <property type="protein sequence ID" value="KAA1254934.1"/>
    <property type="molecule type" value="Genomic_DNA"/>
</dbReference>
<name>A0A5Q6PJB1_VIBCL</name>
<comment type="caution">
    <text evidence="3">The sequence shown here is derived from an EMBL/GenBank/DDBJ whole genome shotgun (WGS) entry which is preliminary data.</text>
</comment>
<keyword evidence="1" id="KW-1133">Transmembrane helix</keyword>
<dbReference type="AlphaFoldDB" id="A0A5Q6PJB1"/>
<sequence>MVKIHAPFQSVLFWLTLLVSLLALPAHSADLVASVSKNKVVKNEVFQLRIVSHDKVSADALDFSQLEPDFFVGQPSFASSTNIINGNYSQRSEWTVALAAQKVGIVTIPSFQLGSHQTSPIAIQVTEDQDQPAQEELAEVRSRLERTELYPGESTLFHAQLIIKEDIRRLRDPNITPPKVEGMRLESASEPKQYPSVLNGVEVTIVEQSFRITAEQAGQFTLSEPVLKAGLLYGNQYSGNTRLIPILTKAKNYSIQVLEKPKHYQGTWLPTAKLSLTQEWQDGQQKLDSTTAYSTQVGHAITREIRLQVSGLTQQQLPNIHIPYPESISVYAEKPQFSTLDNGDTVMTFKQVLIPRQAGEIHLPEFSLNWWNTQTQAEQTSQVAGMTLQVKPSEETPVLPTPSQPSTPEIQQVVNAGYWPYITLLFALLWLSTALLAWMLWRHKHTDSQANHKTKAASNAPSCAYQAVLQAIEQQDLLALSPALRTWQKEVMLNQEEEQTLTALVHTLQQACFSERTEQPDFNPLKNWFVAKQKQQGKMQRSRRSSTLPPL</sequence>
<organism evidence="3 4">
    <name type="scientific">Vibrio cholerae</name>
    <dbReference type="NCBI Taxonomy" id="666"/>
    <lineage>
        <taxon>Bacteria</taxon>
        <taxon>Pseudomonadati</taxon>
        <taxon>Pseudomonadota</taxon>
        <taxon>Gammaproteobacteria</taxon>
        <taxon>Vibrionales</taxon>
        <taxon>Vibrionaceae</taxon>
        <taxon>Vibrio</taxon>
    </lineage>
</organism>
<dbReference type="Pfam" id="PF13584">
    <property type="entry name" value="BatD"/>
    <property type="match status" value="1"/>
</dbReference>
<evidence type="ECO:0000256" key="2">
    <source>
        <dbReference type="SAM" id="SignalP"/>
    </source>
</evidence>
<feature type="signal peptide" evidence="2">
    <location>
        <begin position="1"/>
        <end position="28"/>
    </location>
</feature>
<gene>
    <name evidence="3" type="ORF">F0M16_10245</name>
</gene>
<feature type="chain" id="PRO_5031019179" evidence="2">
    <location>
        <begin position="29"/>
        <end position="551"/>
    </location>
</feature>
<keyword evidence="1" id="KW-0812">Transmembrane</keyword>
<reference evidence="3 4" key="1">
    <citation type="submission" date="2019-09" db="EMBL/GenBank/DDBJ databases">
        <authorList>
            <person name="Kritzky A."/>
            <person name="Schelkanova E.Y."/>
            <person name="Alkhova Z.V."/>
            <person name="Smirnova N.I."/>
        </authorList>
    </citation>
    <scope>NUCLEOTIDE SEQUENCE [LARGE SCALE GENOMIC DNA]</scope>
    <source>
        <strain evidence="3 4">M1526</strain>
    </source>
</reference>
<dbReference type="PANTHER" id="PTHR40940">
    <property type="entry name" value="PROTEIN BATD-RELATED"/>
    <property type="match status" value="1"/>
</dbReference>
<dbReference type="InterPro" id="IPR025738">
    <property type="entry name" value="BatD"/>
</dbReference>
<keyword evidence="1" id="KW-0472">Membrane</keyword>
<feature type="transmembrane region" description="Helical" evidence="1">
    <location>
        <begin position="418"/>
        <end position="441"/>
    </location>
</feature>
<evidence type="ECO:0000256" key="1">
    <source>
        <dbReference type="SAM" id="Phobius"/>
    </source>
</evidence>
<keyword evidence="2" id="KW-0732">Signal</keyword>
<evidence type="ECO:0000313" key="4">
    <source>
        <dbReference type="Proteomes" id="UP000323225"/>
    </source>
</evidence>
<proteinExistence type="predicted"/>
<evidence type="ECO:0000313" key="3">
    <source>
        <dbReference type="EMBL" id="KAA1254934.1"/>
    </source>
</evidence>
<dbReference type="RefSeq" id="WP_149608782.1">
    <property type="nucleotide sequence ID" value="NZ_VTZY01000006.1"/>
</dbReference>
<dbReference type="PANTHER" id="PTHR40940:SF1">
    <property type="entry name" value="PROTEIN BATD"/>
    <property type="match status" value="1"/>
</dbReference>